<feature type="domain" description="L,D-TPase catalytic" evidence="9">
    <location>
        <begin position="275"/>
        <end position="467"/>
    </location>
</feature>
<evidence type="ECO:0000259" key="9">
    <source>
        <dbReference type="PROSITE" id="PS52029"/>
    </source>
</evidence>
<organism evidence="10 11">
    <name type="scientific">Pedobacter caeni</name>
    <dbReference type="NCBI Taxonomy" id="288992"/>
    <lineage>
        <taxon>Bacteria</taxon>
        <taxon>Pseudomonadati</taxon>
        <taxon>Bacteroidota</taxon>
        <taxon>Sphingobacteriia</taxon>
        <taxon>Sphingobacteriales</taxon>
        <taxon>Sphingobacteriaceae</taxon>
        <taxon>Pedobacter</taxon>
    </lineage>
</organism>
<evidence type="ECO:0000313" key="10">
    <source>
        <dbReference type="EMBL" id="SHG58269.1"/>
    </source>
</evidence>
<keyword evidence="3" id="KW-0808">Transferase</keyword>
<keyword evidence="4 7" id="KW-0133">Cell shape</keyword>
<dbReference type="GO" id="GO:0071555">
    <property type="term" value="P:cell wall organization"/>
    <property type="evidence" value="ECO:0007669"/>
    <property type="project" value="UniProtKB-UniRule"/>
</dbReference>
<dbReference type="EMBL" id="FQUQ01000006">
    <property type="protein sequence ID" value="SHG58269.1"/>
    <property type="molecule type" value="Genomic_DNA"/>
</dbReference>
<dbReference type="Proteomes" id="UP000184287">
    <property type="component" value="Unassembled WGS sequence"/>
</dbReference>
<feature type="active site" description="Nucleophile" evidence="7">
    <location>
        <position position="444"/>
    </location>
</feature>
<evidence type="ECO:0000256" key="3">
    <source>
        <dbReference type="ARBA" id="ARBA00022679"/>
    </source>
</evidence>
<evidence type="ECO:0000256" key="8">
    <source>
        <dbReference type="SAM" id="Phobius"/>
    </source>
</evidence>
<dbReference type="GO" id="GO:0004180">
    <property type="term" value="F:carboxypeptidase activity"/>
    <property type="evidence" value="ECO:0007669"/>
    <property type="project" value="UniProtKB-ARBA"/>
</dbReference>
<keyword evidence="6 7" id="KW-0961">Cell wall biogenesis/degradation</keyword>
<feature type="active site" description="Proton donor/acceptor" evidence="7">
    <location>
        <position position="425"/>
    </location>
</feature>
<dbReference type="UniPathway" id="UPA00219"/>
<dbReference type="PANTHER" id="PTHR41533:SF2">
    <property type="entry name" value="BLR7131 PROTEIN"/>
    <property type="match status" value="1"/>
</dbReference>
<evidence type="ECO:0000256" key="1">
    <source>
        <dbReference type="ARBA" id="ARBA00004752"/>
    </source>
</evidence>
<keyword evidence="8" id="KW-1133">Transmembrane helix</keyword>
<reference evidence="11" key="1">
    <citation type="submission" date="2016-11" db="EMBL/GenBank/DDBJ databases">
        <authorList>
            <person name="Varghese N."/>
            <person name="Submissions S."/>
        </authorList>
    </citation>
    <scope>NUCLEOTIDE SEQUENCE [LARGE SCALE GENOMIC DNA]</scope>
    <source>
        <strain evidence="11">DSM 16990</strain>
    </source>
</reference>
<protein>
    <submittedName>
        <fullName evidence="10">L,D-transpeptidase catalytic domain</fullName>
    </submittedName>
</protein>
<dbReference type="Pfam" id="PF03734">
    <property type="entry name" value="YkuD"/>
    <property type="match status" value="1"/>
</dbReference>
<keyword evidence="8" id="KW-0472">Membrane</keyword>
<keyword evidence="11" id="KW-1185">Reference proteome</keyword>
<evidence type="ECO:0000256" key="6">
    <source>
        <dbReference type="ARBA" id="ARBA00023316"/>
    </source>
</evidence>
<comment type="pathway">
    <text evidence="1 7">Cell wall biogenesis; peptidoglycan biosynthesis.</text>
</comment>
<name>A0A1M5L0H4_9SPHI</name>
<proteinExistence type="inferred from homology"/>
<dbReference type="GO" id="GO:0009252">
    <property type="term" value="P:peptidoglycan biosynthetic process"/>
    <property type="evidence" value="ECO:0007669"/>
    <property type="project" value="UniProtKB-UniPathway"/>
</dbReference>
<evidence type="ECO:0000256" key="5">
    <source>
        <dbReference type="ARBA" id="ARBA00022984"/>
    </source>
</evidence>
<evidence type="ECO:0000256" key="7">
    <source>
        <dbReference type="PROSITE-ProRule" id="PRU01373"/>
    </source>
</evidence>
<dbReference type="CDD" id="cd16913">
    <property type="entry name" value="YkuD_like"/>
    <property type="match status" value="1"/>
</dbReference>
<dbReference type="PROSITE" id="PS52029">
    <property type="entry name" value="LD_TPASE"/>
    <property type="match status" value="1"/>
</dbReference>
<feature type="transmembrane region" description="Helical" evidence="8">
    <location>
        <begin position="20"/>
        <end position="39"/>
    </location>
</feature>
<dbReference type="InterPro" id="IPR045380">
    <property type="entry name" value="LD_TPept_scaffold_dom"/>
</dbReference>
<evidence type="ECO:0000256" key="4">
    <source>
        <dbReference type="ARBA" id="ARBA00022960"/>
    </source>
</evidence>
<dbReference type="InterPro" id="IPR052905">
    <property type="entry name" value="LD-transpeptidase_YkuD-like"/>
</dbReference>
<dbReference type="GO" id="GO:0016740">
    <property type="term" value="F:transferase activity"/>
    <property type="evidence" value="ECO:0007669"/>
    <property type="project" value="UniProtKB-KW"/>
</dbReference>
<dbReference type="Pfam" id="PF20142">
    <property type="entry name" value="Scaffold"/>
    <property type="match status" value="1"/>
</dbReference>
<accession>A0A1M5L0H4</accession>
<dbReference type="Gene3D" id="2.40.440.10">
    <property type="entry name" value="L,D-transpeptidase catalytic domain-like"/>
    <property type="match status" value="1"/>
</dbReference>
<sequence>MLYGGQPSYPVMLKAVGCGWFMKMLIISLWLVLLAACTLKKATVTSKEPGYMLGKAPGLAEAKVLKITRLKESLVSAAFKQVLSLEKETTGDVDWLRRFYKNQDYELILLNRYLPGKDLELLMGYLDSVELHGLNPELFYRTEIRDLWSKLGETKEEKTMDAYQQKVKLEVLLAVSLIKYSRTMQYGLVRPDSIYTNYFISTLSPDSSLAGKVFAVADLKNYLDSIQPKSSQYLALQKALKLGFGTKAIPREEADLVIKVNLERLRWKNKVAAVKYVSVNIPDFSLEVIDQGKAILQMKVCVGEGRNKDGMNLLSKDPDTGLVRDQPIAKETPQLNSMIYSVQVNPIWHIPASIARAEISKYVASNPDYLAENDMDVYKDGKRISAGEVDWENVGQYSFKQRPGDQNSLGKIKFLFNNNSSVYLHDTPVKSAFKKVNRAISHGCVRVEKPLELALALFGKGKTYDQIKSAMQNAYPRAKNISLPVKIPVYLNYITAWADAKGNLALRKDIYGLDLVLYSYMKNHHLLPLNDLSSANN</sequence>
<comment type="similarity">
    <text evidence="2">Belongs to the YkuD family.</text>
</comment>
<keyword evidence="8" id="KW-0812">Transmembrane</keyword>
<gene>
    <name evidence="10" type="ORF">SAMN04488522_106155</name>
</gene>
<dbReference type="PANTHER" id="PTHR41533">
    <property type="entry name" value="L,D-TRANSPEPTIDASE HI_1667-RELATED"/>
    <property type="match status" value="1"/>
</dbReference>
<dbReference type="AlphaFoldDB" id="A0A1M5L0H4"/>
<dbReference type="SUPFAM" id="SSF141523">
    <property type="entry name" value="L,D-transpeptidase catalytic domain-like"/>
    <property type="match status" value="1"/>
</dbReference>
<dbReference type="GO" id="GO:0008360">
    <property type="term" value="P:regulation of cell shape"/>
    <property type="evidence" value="ECO:0007669"/>
    <property type="project" value="UniProtKB-UniRule"/>
</dbReference>
<dbReference type="InterPro" id="IPR005490">
    <property type="entry name" value="LD_TPept_cat_dom"/>
</dbReference>
<evidence type="ECO:0000256" key="2">
    <source>
        <dbReference type="ARBA" id="ARBA00005992"/>
    </source>
</evidence>
<dbReference type="STRING" id="288992.SAMN04488522_106155"/>
<evidence type="ECO:0000313" key="11">
    <source>
        <dbReference type="Proteomes" id="UP000184287"/>
    </source>
</evidence>
<keyword evidence="5 7" id="KW-0573">Peptidoglycan synthesis</keyword>
<dbReference type="InterPro" id="IPR038063">
    <property type="entry name" value="Transpep_catalytic_dom"/>
</dbReference>